<dbReference type="Proteomes" id="UP001473424">
    <property type="component" value="Chromosome"/>
</dbReference>
<protein>
    <submittedName>
        <fullName evidence="1">Uncharacterized protein</fullName>
    </submittedName>
</protein>
<gene>
    <name evidence="1" type="ORF">SAP269_16730</name>
</gene>
<name>A0ABM8JQB0_9MOLU</name>
<keyword evidence="2" id="KW-1185">Reference proteome</keyword>
<evidence type="ECO:0000313" key="1">
    <source>
        <dbReference type="EMBL" id="BET39084.1"/>
    </source>
</evidence>
<sequence>MSYYFRNAYKFSYHSIGRIRTRLKLQDLNDIQLREYCLKLINESYNIEETKSFKYIIVNKTHLYFVIKKDVNLILTISPMSPTKLLAVIEENL</sequence>
<reference evidence="2" key="1">
    <citation type="journal article" date="2024" name="FEMS Microbiol. Lett.">
        <title>Genomic insights into Spiroplasma endosymbionts that induce male-killing and protective phenotypes in the pea aphid.</title>
        <authorList>
            <person name="Arai H."/>
            <person name="Legeai F."/>
            <person name="Kageyama D."/>
            <person name="Sugio A."/>
            <person name="Simon J.C."/>
        </authorList>
    </citation>
    <scope>NUCLEOTIDE SEQUENCE [LARGE SCALE GENOMIC DNA]</scope>
    <source>
        <strain evidence="2">sAp269</strain>
    </source>
</reference>
<accession>A0ABM8JQB0</accession>
<evidence type="ECO:0000313" key="2">
    <source>
        <dbReference type="Proteomes" id="UP001473424"/>
    </source>
</evidence>
<dbReference type="EMBL" id="AP028955">
    <property type="protein sequence ID" value="BET39084.1"/>
    <property type="molecule type" value="Genomic_DNA"/>
</dbReference>
<organism evidence="1 2">
    <name type="scientific">Spiroplasma ixodetis</name>
    <dbReference type="NCBI Taxonomy" id="2141"/>
    <lineage>
        <taxon>Bacteria</taxon>
        <taxon>Bacillati</taxon>
        <taxon>Mycoplasmatota</taxon>
        <taxon>Mollicutes</taxon>
        <taxon>Entomoplasmatales</taxon>
        <taxon>Spiroplasmataceae</taxon>
        <taxon>Spiroplasma</taxon>
    </lineage>
</organism>
<proteinExistence type="predicted"/>